<name>A0ABU3Q873_9SPHN</name>
<evidence type="ECO:0008006" key="4">
    <source>
        <dbReference type="Google" id="ProtNLM"/>
    </source>
</evidence>
<feature type="region of interest" description="Disordered" evidence="1">
    <location>
        <begin position="73"/>
        <end position="93"/>
    </location>
</feature>
<proteinExistence type="predicted"/>
<evidence type="ECO:0000313" key="2">
    <source>
        <dbReference type="EMBL" id="MDT9599615.1"/>
    </source>
</evidence>
<sequence>MGPAFFVIAILGCGEGDSSCEQVARAESRFESLASCTDATGPAVARHGDIPYPVVVAQCQPGNQAAVRLMAQDVKLPHPQPRDRQKYADNSAR</sequence>
<reference evidence="2 3" key="1">
    <citation type="submission" date="2023-05" db="EMBL/GenBank/DDBJ databases">
        <authorList>
            <person name="Guo Y."/>
        </authorList>
    </citation>
    <scope>NUCLEOTIDE SEQUENCE [LARGE SCALE GENOMIC DNA]</scope>
    <source>
        <strain evidence="2 3">GR2756</strain>
    </source>
</reference>
<gene>
    <name evidence="2" type="ORF">RQX22_11705</name>
</gene>
<comment type="caution">
    <text evidence="2">The sequence shown here is derived from an EMBL/GenBank/DDBJ whole genome shotgun (WGS) entry which is preliminary data.</text>
</comment>
<accession>A0ABU3Q873</accession>
<dbReference type="EMBL" id="JAVUPU010000005">
    <property type="protein sequence ID" value="MDT9599615.1"/>
    <property type="molecule type" value="Genomic_DNA"/>
</dbReference>
<dbReference type="Proteomes" id="UP001259572">
    <property type="component" value="Unassembled WGS sequence"/>
</dbReference>
<evidence type="ECO:0000313" key="3">
    <source>
        <dbReference type="Proteomes" id="UP001259572"/>
    </source>
</evidence>
<feature type="compositionally biased region" description="Basic and acidic residues" evidence="1">
    <location>
        <begin position="80"/>
        <end position="93"/>
    </location>
</feature>
<dbReference type="RefSeq" id="WP_315726698.1">
    <property type="nucleotide sequence ID" value="NZ_JAVUPU010000005.1"/>
</dbReference>
<evidence type="ECO:0000256" key="1">
    <source>
        <dbReference type="SAM" id="MobiDB-lite"/>
    </source>
</evidence>
<keyword evidence="3" id="KW-1185">Reference proteome</keyword>
<protein>
    <recommendedName>
        <fullName evidence="4">Lipoprotein</fullName>
    </recommendedName>
</protein>
<organism evidence="2 3">
    <name type="scientific">Sphingosinicella rhizophila</name>
    <dbReference type="NCBI Taxonomy" id="3050082"/>
    <lineage>
        <taxon>Bacteria</taxon>
        <taxon>Pseudomonadati</taxon>
        <taxon>Pseudomonadota</taxon>
        <taxon>Alphaproteobacteria</taxon>
        <taxon>Sphingomonadales</taxon>
        <taxon>Sphingosinicellaceae</taxon>
        <taxon>Sphingosinicella</taxon>
    </lineage>
</organism>